<dbReference type="Proteomes" id="UP000198785">
    <property type="component" value="Unassembled WGS sequence"/>
</dbReference>
<keyword evidence="2" id="KW-1185">Reference proteome</keyword>
<sequence>MQCKHEPAQNLFAQARLHLAYMQNAIERCRYNFACTQAAIAPSPLITECMQYEVAYVRYRTACAQDVYVQWNIGLAYAHCLFVCAQ</sequence>
<name>A0A1I6VW23_9SPHI</name>
<gene>
    <name evidence="1" type="ORF">SAMN05660206_11824</name>
</gene>
<evidence type="ECO:0000313" key="1">
    <source>
        <dbReference type="EMBL" id="SFT17879.1"/>
    </source>
</evidence>
<evidence type="ECO:0000313" key="2">
    <source>
        <dbReference type="Proteomes" id="UP000198785"/>
    </source>
</evidence>
<reference evidence="1 2" key="1">
    <citation type="submission" date="2016-10" db="EMBL/GenBank/DDBJ databases">
        <authorList>
            <person name="de Groot N.N."/>
        </authorList>
    </citation>
    <scope>NUCLEOTIDE SEQUENCE [LARGE SCALE GENOMIC DNA]</scope>
    <source>
        <strain evidence="1 2">DSM 22789</strain>
    </source>
</reference>
<dbReference type="EMBL" id="FOZZ01000018">
    <property type="protein sequence ID" value="SFT17879.1"/>
    <property type="molecule type" value="Genomic_DNA"/>
</dbReference>
<dbReference type="AlphaFoldDB" id="A0A1I6VW23"/>
<accession>A0A1I6VW23</accession>
<organism evidence="1 2">
    <name type="scientific">Sphingobacterium wenxiniae</name>
    <dbReference type="NCBI Taxonomy" id="683125"/>
    <lineage>
        <taxon>Bacteria</taxon>
        <taxon>Pseudomonadati</taxon>
        <taxon>Bacteroidota</taxon>
        <taxon>Sphingobacteriia</taxon>
        <taxon>Sphingobacteriales</taxon>
        <taxon>Sphingobacteriaceae</taxon>
        <taxon>Sphingobacterium</taxon>
    </lineage>
</organism>
<protein>
    <submittedName>
        <fullName evidence="1">Uncharacterized protein</fullName>
    </submittedName>
</protein>
<proteinExistence type="predicted"/>